<reference evidence="7 8" key="1">
    <citation type="submission" date="2019-10" db="EMBL/GenBank/DDBJ databases">
        <title>Genome diversity of Sutterella seckii.</title>
        <authorList>
            <person name="Chaplin A.V."/>
            <person name="Sokolova S.R."/>
            <person name="Mosin K.A."/>
            <person name="Ivanova E.L."/>
            <person name="Kochetkova T.O."/>
            <person name="Goltsov A.Y."/>
            <person name="Trofimov D.Y."/>
            <person name="Efimov B.A."/>
        </authorList>
    </citation>
    <scope>NUCLEOTIDE SEQUENCE [LARGE SCALE GENOMIC DNA]</scope>
    <source>
        <strain evidence="7 8">ASD393</strain>
    </source>
</reference>
<protein>
    <recommendedName>
        <fullName evidence="6">Dipeptidase</fullName>
        <ecNumber evidence="6">3.4.-.-</ecNumber>
    </recommendedName>
</protein>
<comment type="caution">
    <text evidence="7">The sequence shown here is derived from an EMBL/GenBank/DDBJ whole genome shotgun (WGS) entry which is preliminary data.</text>
</comment>
<evidence type="ECO:0000256" key="2">
    <source>
        <dbReference type="ARBA" id="ARBA00007225"/>
    </source>
</evidence>
<dbReference type="GO" id="GO:0070004">
    <property type="term" value="F:cysteine-type exopeptidase activity"/>
    <property type="evidence" value="ECO:0007669"/>
    <property type="project" value="InterPro"/>
</dbReference>
<dbReference type="RefSeq" id="WP_152158732.1">
    <property type="nucleotide sequence ID" value="NZ_WEHX01000065.1"/>
</dbReference>
<accession>A0A6I1EIV6</accession>
<evidence type="ECO:0000313" key="7">
    <source>
        <dbReference type="EMBL" id="KAB7656921.1"/>
    </source>
</evidence>
<dbReference type="EMBL" id="WEHX01000065">
    <property type="protein sequence ID" value="KAB7656921.1"/>
    <property type="molecule type" value="Genomic_DNA"/>
</dbReference>
<dbReference type="InterPro" id="IPR047804">
    <property type="entry name" value="C69_dipept_A-like"/>
</dbReference>
<dbReference type="GO" id="GO:0006508">
    <property type="term" value="P:proteolysis"/>
    <property type="evidence" value="ECO:0007669"/>
    <property type="project" value="UniProtKB-KW"/>
</dbReference>
<evidence type="ECO:0000256" key="1">
    <source>
        <dbReference type="ARBA" id="ARBA00001670"/>
    </source>
</evidence>
<evidence type="ECO:0000256" key="3">
    <source>
        <dbReference type="ARBA" id="ARBA00022670"/>
    </source>
</evidence>
<dbReference type="EC" id="3.4.-.-" evidence="6"/>
<dbReference type="Proteomes" id="UP000430564">
    <property type="component" value="Unassembled WGS sequence"/>
</dbReference>
<sequence length="476" mass="53121">MCTSLIAGEKATVDGSFIVARSADSAAIKAQHFVHHPARQGQKGIYSTKAHGGVNDFTYPLPENSLAFTTIPFWKTQLHGAAGFNEAGLGLTGTESIFASEAALAVDPYVKETGITEDDIADVLLSRCRTAREGAMTLGAIIEEKGAGEGFGVAFVDQSEVWYLETGSGHQWLAQRTPAEKYFASGNQGRFQDYDPESSDMMASKTLVQFAIEKGLYNPEKDGAFNFSKAYTRDDDRDRIYNDPRVWVMQKYFNPSLVQDPQAGRTFPVYLVPEKKVTVEDAKAMMRDHFEGTEHDPYSKGLRGDEPWRPISVFRTYEAHVLQVRPWLPKELGEVIYVAMGMADLSVFLPFYAGLSRSPESWTKGTDQGEADSAYWKFRRVQTLAMTDYPKLAPIVKKTWADFEADAKVRQEAMEAKVLELYEVDRAKALAELEAFNLGLIAEAERTAEKLLEKLFVIRTVDIEAVVPAKNRKNKD</sequence>
<dbReference type="OrthoDB" id="5147328at2"/>
<dbReference type="Pfam" id="PF03577">
    <property type="entry name" value="Peptidase_C69"/>
    <property type="match status" value="1"/>
</dbReference>
<evidence type="ECO:0000313" key="8">
    <source>
        <dbReference type="Proteomes" id="UP000430564"/>
    </source>
</evidence>
<comment type="similarity">
    <text evidence="2 6">Belongs to the peptidase C69 family.</text>
</comment>
<gene>
    <name evidence="7" type="ORF">GBM95_08655</name>
</gene>
<organism evidence="7 8">
    <name type="scientific">Sutterella seckii</name>
    <dbReference type="NCBI Taxonomy" id="1944635"/>
    <lineage>
        <taxon>Bacteria</taxon>
        <taxon>Pseudomonadati</taxon>
        <taxon>Pseudomonadota</taxon>
        <taxon>Betaproteobacteria</taxon>
        <taxon>Burkholderiales</taxon>
        <taxon>Sutterellaceae</taxon>
        <taxon>Sutterella</taxon>
    </lineage>
</organism>
<dbReference type="Gene3D" id="3.60.60.10">
    <property type="entry name" value="Penicillin V Acylase, Chain A"/>
    <property type="match status" value="1"/>
</dbReference>
<dbReference type="PANTHER" id="PTHR12994:SF17">
    <property type="entry name" value="LD30995P"/>
    <property type="match status" value="1"/>
</dbReference>
<keyword evidence="4 6" id="KW-0378">Hydrolase</keyword>
<comment type="catalytic activity">
    <reaction evidence="1">
        <text>an L-aminoacyl-L-amino acid + H2O = 2 an L-alpha-amino acid</text>
        <dbReference type="Rhea" id="RHEA:48940"/>
        <dbReference type="ChEBI" id="CHEBI:15377"/>
        <dbReference type="ChEBI" id="CHEBI:59869"/>
        <dbReference type="ChEBI" id="CHEBI:77460"/>
        <dbReference type="EC" id="3.4.13.19"/>
    </reaction>
</comment>
<keyword evidence="3 6" id="KW-0645">Protease</keyword>
<evidence type="ECO:0000256" key="5">
    <source>
        <dbReference type="ARBA" id="ARBA00022997"/>
    </source>
</evidence>
<dbReference type="PANTHER" id="PTHR12994">
    <property type="entry name" value="SECERNIN"/>
    <property type="match status" value="1"/>
</dbReference>
<name>A0A6I1EIV6_9BURK</name>
<dbReference type="GO" id="GO:0016805">
    <property type="term" value="F:dipeptidase activity"/>
    <property type="evidence" value="ECO:0007669"/>
    <property type="project" value="UniProtKB-KW"/>
</dbReference>
<keyword evidence="5 6" id="KW-0224">Dipeptidase</keyword>
<dbReference type="InterPro" id="IPR005322">
    <property type="entry name" value="Peptidase_C69"/>
</dbReference>
<proteinExistence type="inferred from homology"/>
<dbReference type="NCBIfam" id="NF033678">
    <property type="entry name" value="C69_fam_dipept"/>
    <property type="match status" value="1"/>
</dbReference>
<dbReference type="AlphaFoldDB" id="A0A6I1EIV6"/>
<evidence type="ECO:0000256" key="6">
    <source>
        <dbReference type="RuleBase" id="RU364089"/>
    </source>
</evidence>
<evidence type="ECO:0000256" key="4">
    <source>
        <dbReference type="ARBA" id="ARBA00022801"/>
    </source>
</evidence>